<sequence length="182" mass="20198">MAEHAAAGRNKDAGSQTAAHSTGPGHIFKFDEAKLLARGVNRVNRELLGSLFSDPQSNNKRNEHPFPYSVLRHRLSREMGQVESTRVTDDFYEGEPNCRDIITPASNMDDKITAIYDSDADGQAVITLITTPAVITWPLRTINTALIVPLSPFLLLSMMMDSRENPKHQANKHHGLLLLLLN</sequence>
<reference evidence="4" key="1">
    <citation type="submission" date="2016-06" db="UniProtKB">
        <authorList>
            <consortium name="WormBaseParasite"/>
        </authorList>
    </citation>
    <scope>IDENTIFICATION</scope>
</reference>
<dbReference type="WBParaSite" id="SSLN_0001368301-mRNA-1">
    <property type="protein sequence ID" value="SSLN_0001368301-mRNA-1"/>
    <property type="gene ID" value="SSLN_0001368301"/>
</dbReference>
<evidence type="ECO:0000313" key="3">
    <source>
        <dbReference type="Proteomes" id="UP000275846"/>
    </source>
</evidence>
<dbReference type="EMBL" id="UYSU01037870">
    <property type="protein sequence ID" value="VDL99565.1"/>
    <property type="molecule type" value="Genomic_DNA"/>
</dbReference>
<evidence type="ECO:0000256" key="1">
    <source>
        <dbReference type="SAM" id="MobiDB-lite"/>
    </source>
</evidence>
<dbReference type="OrthoDB" id="6260682at2759"/>
<protein>
    <submittedName>
        <fullName evidence="4">RNAse_A_bac domain-containing protein</fullName>
    </submittedName>
</protein>
<evidence type="ECO:0000313" key="4">
    <source>
        <dbReference type="WBParaSite" id="SSLN_0001368301-mRNA-1"/>
    </source>
</evidence>
<organism evidence="4">
    <name type="scientific">Schistocephalus solidus</name>
    <name type="common">Tapeworm</name>
    <dbReference type="NCBI Taxonomy" id="70667"/>
    <lineage>
        <taxon>Eukaryota</taxon>
        <taxon>Metazoa</taxon>
        <taxon>Spiralia</taxon>
        <taxon>Lophotrochozoa</taxon>
        <taxon>Platyhelminthes</taxon>
        <taxon>Cestoda</taxon>
        <taxon>Eucestoda</taxon>
        <taxon>Diphyllobothriidea</taxon>
        <taxon>Diphyllobothriidae</taxon>
        <taxon>Schistocephalus</taxon>
    </lineage>
</organism>
<dbReference type="AlphaFoldDB" id="A0A183T9N2"/>
<evidence type="ECO:0000313" key="2">
    <source>
        <dbReference type="EMBL" id="VDL99565.1"/>
    </source>
</evidence>
<feature type="region of interest" description="Disordered" evidence="1">
    <location>
        <begin position="1"/>
        <end position="24"/>
    </location>
</feature>
<name>A0A183T9N2_SCHSO</name>
<accession>A0A183T9N2</accession>
<proteinExistence type="predicted"/>
<reference evidence="2 3" key="2">
    <citation type="submission" date="2018-11" db="EMBL/GenBank/DDBJ databases">
        <authorList>
            <consortium name="Pathogen Informatics"/>
        </authorList>
    </citation>
    <scope>NUCLEOTIDE SEQUENCE [LARGE SCALE GENOMIC DNA]</scope>
    <source>
        <strain evidence="2 3">NST_G2</strain>
    </source>
</reference>
<gene>
    <name evidence="2" type="ORF">SSLN_LOCUS13180</name>
</gene>
<dbReference type="Proteomes" id="UP000275846">
    <property type="component" value="Unassembled WGS sequence"/>
</dbReference>
<keyword evidence="3" id="KW-1185">Reference proteome</keyword>